<name>Q8CK95_YERPE</name>
<dbReference type="HOGENOM" id="CLU_3413031_0_0_6"/>
<evidence type="ECO:0000313" key="2">
    <source>
        <dbReference type="Proteomes" id="UP000002490"/>
    </source>
</evidence>
<reference evidence="1 2" key="1">
    <citation type="journal article" date="2002" name="J. Bacteriol.">
        <title>Genome sequence of Yersinia pestis KIM.</title>
        <authorList>
            <person name="Deng W."/>
            <person name="Burland V."/>
            <person name="Plunkett G.III."/>
            <person name="Boutin A."/>
            <person name="Mayhew G.F."/>
            <person name="Liss P."/>
            <person name="Perna N.T."/>
            <person name="Rose D.J."/>
            <person name="Mau B."/>
            <person name="Zhou S."/>
            <person name="Schwartz D.C."/>
            <person name="Fetherston J.D."/>
            <person name="Lindler L.E."/>
            <person name="Brubaker R.R."/>
            <person name="Plana G.V."/>
            <person name="Straley S.C."/>
            <person name="McDonough K.A."/>
            <person name="Nilles M.L."/>
            <person name="Matson J.S."/>
            <person name="Blattner F.R."/>
            <person name="Perry R.D."/>
        </authorList>
    </citation>
    <scope>NUCLEOTIDE SEQUENCE [LARGE SCALE GENOMIC DNA]</scope>
    <source>
        <strain evidence="2">KIM10+ / Biovar Mediaevalis</strain>
    </source>
</reference>
<dbReference type="Proteomes" id="UP000002490">
    <property type="component" value="Chromosome"/>
</dbReference>
<accession>Q8CK95</accession>
<evidence type="ECO:0000313" key="1">
    <source>
        <dbReference type="EMBL" id="AAM87474.1"/>
    </source>
</evidence>
<dbReference type="KEGG" id="ypk:y3930"/>
<organism evidence="1 2">
    <name type="scientific">Yersinia pestis</name>
    <dbReference type="NCBI Taxonomy" id="632"/>
    <lineage>
        <taxon>Bacteria</taxon>
        <taxon>Pseudomonadati</taxon>
        <taxon>Pseudomonadota</taxon>
        <taxon>Gammaproteobacteria</taxon>
        <taxon>Enterobacterales</taxon>
        <taxon>Yersiniaceae</taxon>
        <taxon>Yersinia</taxon>
    </lineage>
</organism>
<dbReference type="EMBL" id="AE009952">
    <property type="protein sequence ID" value="AAM87474.1"/>
    <property type="molecule type" value="Genomic_DNA"/>
</dbReference>
<gene>
    <name evidence="1" type="ordered locus">y3930</name>
</gene>
<sequence length="28" mass="3264">MFWIIGNVLTVSTMNSMDCLMMISIKRK</sequence>
<protein>
    <submittedName>
        <fullName evidence="1">Uncharacterized protein</fullName>
    </submittedName>
</protein>
<proteinExistence type="predicted"/>
<dbReference type="AlphaFoldDB" id="Q8CK95"/>